<protein>
    <submittedName>
        <fullName evidence="2">Uncharacterized protein</fullName>
    </submittedName>
</protein>
<comment type="caution">
    <text evidence="2">The sequence shown here is derived from an EMBL/GenBank/DDBJ whole genome shotgun (WGS) entry which is preliminary data.</text>
</comment>
<dbReference type="EMBL" id="PQIB02000002">
    <property type="protein sequence ID" value="RLN35683.1"/>
    <property type="molecule type" value="Genomic_DNA"/>
</dbReference>
<dbReference type="AlphaFoldDB" id="A0A3L6TEH5"/>
<accession>A0A3L6TEH5</accession>
<gene>
    <name evidence="2" type="ORF">C2845_PM03G33390</name>
</gene>
<sequence>MAAAVGTGGCDASARDGRRRGRRRMAPGMPARAAALPPGIGSRGVVRGLHPGAARRRRGRRGRMRLDSTRRWRGQARLSSGTVGWTRGRAAAWVGGDAPCRMAAARTTEQQRPSWDGRRRARPSSGASMRWPGQARSCGTDMGGPTGWSGYAMAYPRIRSTPAHPGIGQRERGCGLPLGLGLPNTERVVTSSALHADTASAPDSQDRRLPLLGSRVSPSGAARGSPPAAVLSVPVRPERRAPCQSSFPHRQAHHDLRRTARQQARSLVAGVAVAWCPQAAAMVRPRCSPKPEVGREFASSRRRCIAVVAISDGDQLLCPCSGVYHDGLVQTTARCLWKC</sequence>
<dbReference type="Proteomes" id="UP000275267">
    <property type="component" value="Unassembled WGS sequence"/>
</dbReference>
<evidence type="ECO:0000313" key="3">
    <source>
        <dbReference type="Proteomes" id="UP000275267"/>
    </source>
</evidence>
<organism evidence="2 3">
    <name type="scientific">Panicum miliaceum</name>
    <name type="common">Proso millet</name>
    <name type="synonym">Broomcorn millet</name>
    <dbReference type="NCBI Taxonomy" id="4540"/>
    <lineage>
        <taxon>Eukaryota</taxon>
        <taxon>Viridiplantae</taxon>
        <taxon>Streptophyta</taxon>
        <taxon>Embryophyta</taxon>
        <taxon>Tracheophyta</taxon>
        <taxon>Spermatophyta</taxon>
        <taxon>Magnoliopsida</taxon>
        <taxon>Liliopsida</taxon>
        <taxon>Poales</taxon>
        <taxon>Poaceae</taxon>
        <taxon>PACMAD clade</taxon>
        <taxon>Panicoideae</taxon>
        <taxon>Panicodae</taxon>
        <taxon>Paniceae</taxon>
        <taxon>Panicinae</taxon>
        <taxon>Panicum</taxon>
        <taxon>Panicum sect. Panicum</taxon>
    </lineage>
</organism>
<feature type="region of interest" description="Disordered" evidence="1">
    <location>
        <begin position="1"/>
        <end position="43"/>
    </location>
</feature>
<reference evidence="3" key="1">
    <citation type="journal article" date="2019" name="Nat. Commun.">
        <title>The genome of broomcorn millet.</title>
        <authorList>
            <person name="Zou C."/>
            <person name="Miki D."/>
            <person name="Li D."/>
            <person name="Tang Q."/>
            <person name="Xiao L."/>
            <person name="Rajput S."/>
            <person name="Deng P."/>
            <person name="Jia W."/>
            <person name="Huang R."/>
            <person name="Zhang M."/>
            <person name="Sun Y."/>
            <person name="Hu J."/>
            <person name="Fu X."/>
            <person name="Schnable P.S."/>
            <person name="Li F."/>
            <person name="Zhang H."/>
            <person name="Feng B."/>
            <person name="Zhu X."/>
            <person name="Liu R."/>
            <person name="Schnable J.C."/>
            <person name="Zhu J.-K."/>
            <person name="Zhang H."/>
        </authorList>
    </citation>
    <scope>NUCLEOTIDE SEQUENCE [LARGE SCALE GENOMIC DNA]</scope>
</reference>
<feature type="region of interest" description="Disordered" evidence="1">
    <location>
        <begin position="194"/>
        <end position="229"/>
    </location>
</feature>
<feature type="compositionally biased region" description="Low complexity" evidence="1">
    <location>
        <begin position="26"/>
        <end position="39"/>
    </location>
</feature>
<keyword evidence="3" id="KW-1185">Reference proteome</keyword>
<feature type="region of interest" description="Disordered" evidence="1">
    <location>
        <begin position="106"/>
        <end position="143"/>
    </location>
</feature>
<evidence type="ECO:0000313" key="2">
    <source>
        <dbReference type="EMBL" id="RLN35683.1"/>
    </source>
</evidence>
<evidence type="ECO:0000256" key="1">
    <source>
        <dbReference type="SAM" id="MobiDB-lite"/>
    </source>
</evidence>
<name>A0A3L6TEH5_PANMI</name>
<feature type="compositionally biased region" description="Low complexity" evidence="1">
    <location>
        <begin position="217"/>
        <end position="229"/>
    </location>
</feature>
<proteinExistence type="predicted"/>